<dbReference type="Proteomes" id="UP000184212">
    <property type="component" value="Unassembled WGS sequence"/>
</dbReference>
<dbReference type="InterPro" id="IPR050491">
    <property type="entry name" value="AmpC-like"/>
</dbReference>
<dbReference type="OrthoDB" id="9775607at2"/>
<dbReference type="SUPFAM" id="SSF51556">
    <property type="entry name" value="Metallo-dependent hydrolases"/>
    <property type="match status" value="1"/>
</dbReference>
<feature type="domain" description="Beta-lactamase-related" evidence="2">
    <location>
        <begin position="44"/>
        <end position="339"/>
    </location>
</feature>
<dbReference type="GO" id="GO:0016811">
    <property type="term" value="F:hydrolase activity, acting on carbon-nitrogen (but not peptide) bonds, in linear amides"/>
    <property type="evidence" value="ECO:0007669"/>
    <property type="project" value="InterPro"/>
</dbReference>
<dbReference type="InterPro" id="IPR032466">
    <property type="entry name" value="Metal_Hydrolase"/>
</dbReference>
<dbReference type="STRING" id="947013.SAMN04488109_5895"/>
<sequence>MRTSHLFTFCALLLSSGAFSQQPSKIARIDSVLRWMSEREMFNGTVLVAEKGKVLYKKAFGIADPKTRAPLTTASAFNLASVSKQFYAMMTMMLHEGGKLQYDDPVQKYLPIFPYPGVTIRHLMNQTSGLPEYFDIAAANLNLLDTLTNASMLDLLAYKRPPLLFTPGERWEYCNTNYTTLASVIEKVSGMTADKFFQQRIAGPLKMTNSYVYHLKMKTWPASRVIGFQYEGGQPVLNDLMAFDGIVGDGNVYSSVEDLLKWDRALYTEKLVKKSTLKEAFTSGRLSNGKSTGYGFGWFVDDRGTRVEHTGSWVGFYTQIIRYTDKDQTLIWLSNSSRATARQYVRDIWEGKPIQLPQTELITNINLVAGNGLPAQKTSVRIMNDRIRDIGKLTPYPNEKVTDGKGAVLAPGFIDSHSHHDRGLKDEPKFLAAVSQGITTIVIGQDGDSDPVDSLKGSMKKIPVSVNVATYTGHATLRQQIMKQRLYRAARRAEVDSMKALLEKEMDKGSLGLATGLEYEAAFFSNTDEVIALAKVAAAKGGRYISHIRSEDIHLEEAVTEIINIGREAKLPVQISHLKIALHSKWGTAPNVLNQLEKARAQGVDITADVYPYAMWMSTPRVLFPKKDFDNEQSAVFATQELFDPSKSVMLYFSANRSYEGKTVSEIATLNHETPPKALMRLIRDADEKKGSAGIAGHSMAEEDIVSFLQWPHTNICSDGAPDGHPRGHGAFTRVLGPYVRDQKIMPLETAIFKMTGLTAEHLGLRDRGLITPGNFADLVLFDPATVKDNATITDPMALSTGILKVWVNGQAVYENQKATGNFPGRFVGR</sequence>
<dbReference type="Gene3D" id="3.20.20.140">
    <property type="entry name" value="Metal-dependent hydrolases"/>
    <property type="match status" value="1"/>
</dbReference>
<dbReference type="Pfam" id="PF07969">
    <property type="entry name" value="Amidohydro_3"/>
    <property type="match status" value="2"/>
</dbReference>
<evidence type="ECO:0000313" key="5">
    <source>
        <dbReference type="Proteomes" id="UP000184212"/>
    </source>
</evidence>
<evidence type="ECO:0000256" key="1">
    <source>
        <dbReference type="SAM" id="SignalP"/>
    </source>
</evidence>
<dbReference type="SUPFAM" id="SSF51338">
    <property type="entry name" value="Composite domain of metallo-dependent hydrolases"/>
    <property type="match status" value="1"/>
</dbReference>
<dbReference type="PANTHER" id="PTHR46825">
    <property type="entry name" value="D-ALANYL-D-ALANINE-CARBOXYPEPTIDASE/ENDOPEPTIDASE AMPH"/>
    <property type="match status" value="1"/>
</dbReference>
<feature type="domain" description="Amidohydrolase 3" evidence="3">
    <location>
        <begin position="718"/>
        <end position="814"/>
    </location>
</feature>
<dbReference type="SUPFAM" id="SSF56601">
    <property type="entry name" value="beta-lactamase/transpeptidase-like"/>
    <property type="match status" value="1"/>
</dbReference>
<feature type="chain" id="PRO_5013246058" evidence="1">
    <location>
        <begin position="21"/>
        <end position="830"/>
    </location>
</feature>
<name>A0A1M5WPR8_9BACT</name>
<dbReference type="Gene3D" id="2.30.40.10">
    <property type="entry name" value="Urease, subunit C, domain 1"/>
    <property type="match status" value="1"/>
</dbReference>
<accession>A0A1M5WPR8</accession>
<dbReference type="PANTHER" id="PTHR46825:SF9">
    <property type="entry name" value="BETA-LACTAMASE-RELATED DOMAIN-CONTAINING PROTEIN"/>
    <property type="match status" value="1"/>
</dbReference>
<reference evidence="4 5" key="1">
    <citation type="submission" date="2016-11" db="EMBL/GenBank/DDBJ databases">
        <authorList>
            <person name="Jaros S."/>
            <person name="Januszkiewicz K."/>
            <person name="Wedrychowicz H."/>
        </authorList>
    </citation>
    <scope>NUCLEOTIDE SEQUENCE [LARGE SCALE GENOMIC DNA]</scope>
    <source>
        <strain evidence="4 5">DSM 24574</strain>
    </source>
</reference>
<feature type="signal peptide" evidence="1">
    <location>
        <begin position="1"/>
        <end position="20"/>
    </location>
</feature>
<gene>
    <name evidence="4" type="ORF">SAMN04488109_5895</name>
</gene>
<dbReference type="Gene3D" id="3.40.710.10">
    <property type="entry name" value="DD-peptidase/beta-lactamase superfamily"/>
    <property type="match status" value="1"/>
</dbReference>
<organism evidence="4 5">
    <name type="scientific">Chryseolinea serpens</name>
    <dbReference type="NCBI Taxonomy" id="947013"/>
    <lineage>
        <taxon>Bacteria</taxon>
        <taxon>Pseudomonadati</taxon>
        <taxon>Bacteroidota</taxon>
        <taxon>Cytophagia</taxon>
        <taxon>Cytophagales</taxon>
        <taxon>Fulvivirgaceae</taxon>
        <taxon>Chryseolinea</taxon>
    </lineage>
</organism>
<proteinExistence type="predicted"/>
<keyword evidence="1" id="KW-0732">Signal</keyword>
<dbReference type="InterPro" id="IPR013108">
    <property type="entry name" value="Amidohydro_3"/>
</dbReference>
<dbReference type="CDD" id="cd01297">
    <property type="entry name" value="D-aminoacylase"/>
    <property type="match status" value="1"/>
</dbReference>
<dbReference type="InterPro" id="IPR001466">
    <property type="entry name" value="Beta-lactam-related"/>
</dbReference>
<dbReference type="Gene3D" id="3.30.1490.130">
    <property type="entry name" value="D-aminoacylase. Domain 3"/>
    <property type="match status" value="1"/>
</dbReference>
<dbReference type="InterPro" id="IPR012338">
    <property type="entry name" value="Beta-lactam/transpept-like"/>
</dbReference>
<dbReference type="AlphaFoldDB" id="A0A1M5WPR8"/>
<feature type="domain" description="Amidohydrolase 3" evidence="3">
    <location>
        <begin position="401"/>
        <end position="612"/>
    </location>
</feature>
<dbReference type="InterPro" id="IPR023100">
    <property type="entry name" value="D-aminoacylase_insert_dom_sf"/>
</dbReference>
<evidence type="ECO:0000313" key="4">
    <source>
        <dbReference type="EMBL" id="SHH89498.1"/>
    </source>
</evidence>
<dbReference type="Pfam" id="PF00144">
    <property type="entry name" value="Beta-lactamase"/>
    <property type="match status" value="1"/>
</dbReference>
<dbReference type="EMBL" id="FQWQ01000005">
    <property type="protein sequence ID" value="SHH89498.1"/>
    <property type="molecule type" value="Genomic_DNA"/>
</dbReference>
<keyword evidence="5" id="KW-1185">Reference proteome</keyword>
<evidence type="ECO:0000259" key="3">
    <source>
        <dbReference type="Pfam" id="PF07969"/>
    </source>
</evidence>
<evidence type="ECO:0000259" key="2">
    <source>
        <dbReference type="Pfam" id="PF00144"/>
    </source>
</evidence>
<dbReference type="InterPro" id="IPR011059">
    <property type="entry name" value="Metal-dep_hydrolase_composite"/>
</dbReference>
<protein>
    <submittedName>
        <fullName evidence="4">N-acyl-D-aspartate/D-glutamate deacylase</fullName>
    </submittedName>
</protein>
<dbReference type="RefSeq" id="WP_073141835.1">
    <property type="nucleotide sequence ID" value="NZ_FQWQ01000005.1"/>
</dbReference>